<dbReference type="Pfam" id="PF09594">
    <property type="entry name" value="GT87"/>
    <property type="match status" value="1"/>
</dbReference>
<dbReference type="InterPro" id="IPR018584">
    <property type="entry name" value="GT87"/>
</dbReference>
<evidence type="ECO:0000313" key="11">
    <source>
        <dbReference type="Proteomes" id="UP000655208"/>
    </source>
</evidence>
<evidence type="ECO:0000256" key="8">
    <source>
        <dbReference type="SAM" id="MobiDB-lite"/>
    </source>
</evidence>
<protein>
    <recommendedName>
        <fullName evidence="12">DUF2029 domain-containing protein</fullName>
    </recommendedName>
</protein>
<gene>
    <name evidence="10" type="ORF">GCM10011594_27760</name>
</gene>
<feature type="transmembrane region" description="Helical" evidence="9">
    <location>
        <begin position="143"/>
        <end position="167"/>
    </location>
</feature>
<evidence type="ECO:0008006" key="12">
    <source>
        <dbReference type="Google" id="ProtNLM"/>
    </source>
</evidence>
<keyword evidence="11" id="KW-1185">Reference proteome</keyword>
<name>A0A917WHU4_9ACTN</name>
<comment type="subcellular location">
    <subcellularLocation>
        <location evidence="1">Cell membrane</location>
        <topology evidence="1">Multi-pass membrane protein</topology>
    </subcellularLocation>
</comment>
<evidence type="ECO:0000313" key="10">
    <source>
        <dbReference type="EMBL" id="GGM06066.1"/>
    </source>
</evidence>
<feature type="compositionally biased region" description="Low complexity" evidence="8">
    <location>
        <begin position="415"/>
        <end position="427"/>
    </location>
</feature>
<dbReference type="GO" id="GO:0016758">
    <property type="term" value="F:hexosyltransferase activity"/>
    <property type="evidence" value="ECO:0007669"/>
    <property type="project" value="InterPro"/>
</dbReference>
<feature type="transmembrane region" description="Helical" evidence="9">
    <location>
        <begin position="173"/>
        <end position="197"/>
    </location>
</feature>
<dbReference type="EMBL" id="BMNA01000005">
    <property type="protein sequence ID" value="GGM06066.1"/>
    <property type="molecule type" value="Genomic_DNA"/>
</dbReference>
<keyword evidence="3" id="KW-0808">Transferase</keyword>
<comment type="caution">
    <text evidence="10">The sequence shown here is derived from an EMBL/GenBank/DDBJ whole genome shotgun (WGS) entry which is preliminary data.</text>
</comment>
<dbReference type="RefSeq" id="WP_188942456.1">
    <property type="nucleotide sequence ID" value="NZ_BMNA01000005.1"/>
</dbReference>
<dbReference type="GO" id="GO:0005886">
    <property type="term" value="C:plasma membrane"/>
    <property type="evidence" value="ECO:0007669"/>
    <property type="project" value="UniProtKB-SubCell"/>
</dbReference>
<keyword evidence="5 9" id="KW-1133">Transmembrane helix</keyword>
<feature type="transmembrane region" description="Helical" evidence="9">
    <location>
        <begin position="268"/>
        <end position="287"/>
    </location>
</feature>
<evidence type="ECO:0000256" key="2">
    <source>
        <dbReference type="ARBA" id="ARBA00022475"/>
    </source>
</evidence>
<evidence type="ECO:0000256" key="9">
    <source>
        <dbReference type="SAM" id="Phobius"/>
    </source>
</evidence>
<evidence type="ECO:0000256" key="6">
    <source>
        <dbReference type="ARBA" id="ARBA00023136"/>
    </source>
</evidence>
<feature type="transmembrane region" description="Helical" evidence="9">
    <location>
        <begin position="204"/>
        <end position="227"/>
    </location>
</feature>
<evidence type="ECO:0000256" key="4">
    <source>
        <dbReference type="ARBA" id="ARBA00022692"/>
    </source>
</evidence>
<proteinExistence type="inferred from homology"/>
<feature type="transmembrane region" description="Helical" evidence="9">
    <location>
        <begin position="102"/>
        <end position="122"/>
    </location>
</feature>
<dbReference type="Proteomes" id="UP000655208">
    <property type="component" value="Unassembled WGS sequence"/>
</dbReference>
<keyword evidence="2" id="KW-1003">Cell membrane</keyword>
<reference evidence="10" key="1">
    <citation type="journal article" date="2014" name="Int. J. Syst. Evol. Microbiol.">
        <title>Complete genome sequence of Corynebacterium casei LMG S-19264T (=DSM 44701T), isolated from a smear-ripened cheese.</title>
        <authorList>
            <consortium name="US DOE Joint Genome Institute (JGI-PGF)"/>
            <person name="Walter F."/>
            <person name="Albersmeier A."/>
            <person name="Kalinowski J."/>
            <person name="Ruckert C."/>
        </authorList>
    </citation>
    <scope>NUCLEOTIDE SEQUENCE</scope>
    <source>
        <strain evidence="10">CGMCC 4.7308</strain>
    </source>
</reference>
<organism evidence="10 11">
    <name type="scientific">Nakamurella endophytica</name>
    <dbReference type="NCBI Taxonomy" id="1748367"/>
    <lineage>
        <taxon>Bacteria</taxon>
        <taxon>Bacillati</taxon>
        <taxon>Actinomycetota</taxon>
        <taxon>Actinomycetes</taxon>
        <taxon>Nakamurellales</taxon>
        <taxon>Nakamurellaceae</taxon>
        <taxon>Nakamurella</taxon>
    </lineage>
</organism>
<feature type="transmembrane region" description="Helical" evidence="9">
    <location>
        <begin position="299"/>
        <end position="323"/>
    </location>
</feature>
<reference evidence="10" key="2">
    <citation type="submission" date="2020-09" db="EMBL/GenBank/DDBJ databases">
        <authorList>
            <person name="Sun Q."/>
            <person name="Zhou Y."/>
        </authorList>
    </citation>
    <scope>NUCLEOTIDE SEQUENCE</scope>
    <source>
        <strain evidence="10">CGMCC 4.7308</strain>
    </source>
</reference>
<feature type="region of interest" description="Disordered" evidence="8">
    <location>
        <begin position="390"/>
        <end position="448"/>
    </location>
</feature>
<sequence length="448" mass="47870">MITALSWIVLAACTVALLVLGRSRTAVPLGVSVLVGAVLRIGYAALTSRRYTPNDVASYFQSTGRLVLEGRDPVHDLPHRQWNFLELMPWVHAAELQTGLPWVYAVKIAPILCDLVVIVLVARLARSDGPARALQYAVNPLSLLVVSLHGQVEPVALALALGAVVLLRRRWPVLAGVLLGAAVAAKTWPVVILVAVLPLRRPVVALRILVGAAVVPVLCLLSGVLFLDTDPVHDVLHMTSYSSYVSLWTWSAVVIQTVDVKGGYDSPVGSVGSLLLLAGVAVTLYLLRRRPPEVRAFGVLCAALICTAGFSTQYLMWVLPWAFLLSGPVRLWFVAASTAWGAVFYLHPFPEYEQYLRGMSWLPWALLVLLLVEQVRQARVAEVAGAPLGADRPDGARTADPDAVRAETPAGVGPGSAAAEAASGSDRGAPRSRDADPVTAPLALRPPP</sequence>
<feature type="transmembrane region" description="Helical" evidence="9">
    <location>
        <begin position="329"/>
        <end position="348"/>
    </location>
</feature>
<evidence type="ECO:0000256" key="1">
    <source>
        <dbReference type="ARBA" id="ARBA00004651"/>
    </source>
</evidence>
<evidence type="ECO:0000256" key="5">
    <source>
        <dbReference type="ARBA" id="ARBA00022989"/>
    </source>
</evidence>
<keyword evidence="6 9" id="KW-0472">Membrane</keyword>
<evidence type="ECO:0000256" key="3">
    <source>
        <dbReference type="ARBA" id="ARBA00022679"/>
    </source>
</evidence>
<evidence type="ECO:0000256" key="7">
    <source>
        <dbReference type="ARBA" id="ARBA00024033"/>
    </source>
</evidence>
<accession>A0A917WHU4</accession>
<dbReference type="AlphaFoldDB" id="A0A917WHU4"/>
<comment type="similarity">
    <text evidence="7">Belongs to the glycosyltransferase 87 family.</text>
</comment>
<keyword evidence="4 9" id="KW-0812">Transmembrane</keyword>
<feature type="compositionally biased region" description="Basic and acidic residues" evidence="8">
    <location>
        <begin position="391"/>
        <end position="405"/>
    </location>
</feature>